<feature type="region of interest" description="Disordered" evidence="4">
    <location>
        <begin position="459"/>
        <end position="539"/>
    </location>
</feature>
<feature type="compositionally biased region" description="Polar residues" evidence="4">
    <location>
        <begin position="246"/>
        <end position="270"/>
    </location>
</feature>
<dbReference type="SMART" id="SM00256">
    <property type="entry name" value="FBOX"/>
    <property type="match status" value="1"/>
</dbReference>
<dbReference type="PROSITE" id="PS50082">
    <property type="entry name" value="WD_REPEATS_2"/>
    <property type="match status" value="6"/>
</dbReference>
<feature type="region of interest" description="Disordered" evidence="4">
    <location>
        <begin position="83"/>
        <end position="103"/>
    </location>
</feature>
<name>A0A9P6TAG7_9BASI</name>
<dbReference type="PRINTS" id="PR00320">
    <property type="entry name" value="GPROTEINBRPT"/>
</dbReference>
<dbReference type="PANTHER" id="PTHR19849:SF1">
    <property type="entry name" value="F-BOX_WD REPEAT-CONTAINING PROTEIN 7"/>
    <property type="match status" value="1"/>
</dbReference>
<feature type="region of interest" description="Disordered" evidence="4">
    <location>
        <begin position="246"/>
        <end position="278"/>
    </location>
</feature>
<evidence type="ECO:0000256" key="1">
    <source>
        <dbReference type="ARBA" id="ARBA00022574"/>
    </source>
</evidence>
<dbReference type="SUPFAM" id="SSF81383">
    <property type="entry name" value="F-box domain"/>
    <property type="match status" value="1"/>
</dbReference>
<evidence type="ECO:0000256" key="4">
    <source>
        <dbReference type="SAM" id="MobiDB-lite"/>
    </source>
</evidence>
<feature type="compositionally biased region" description="Low complexity" evidence="4">
    <location>
        <begin position="530"/>
        <end position="539"/>
    </location>
</feature>
<protein>
    <recommendedName>
        <fullName evidence="5">F-box domain-containing protein</fullName>
    </recommendedName>
</protein>
<dbReference type="OrthoDB" id="190105at2759"/>
<dbReference type="SUPFAM" id="SSF50978">
    <property type="entry name" value="WD40 repeat-like"/>
    <property type="match status" value="1"/>
</dbReference>
<feature type="compositionally biased region" description="Gly residues" evidence="4">
    <location>
        <begin position="480"/>
        <end position="494"/>
    </location>
</feature>
<feature type="repeat" description="WD" evidence="3">
    <location>
        <begin position="890"/>
        <end position="928"/>
    </location>
</feature>
<dbReference type="GO" id="GO:0005737">
    <property type="term" value="C:cytoplasm"/>
    <property type="evidence" value="ECO:0007669"/>
    <property type="project" value="TreeGrafter"/>
</dbReference>
<feature type="repeat" description="WD" evidence="3">
    <location>
        <begin position="768"/>
        <end position="807"/>
    </location>
</feature>
<dbReference type="GO" id="GO:0005634">
    <property type="term" value="C:nucleus"/>
    <property type="evidence" value="ECO:0007669"/>
    <property type="project" value="TreeGrafter"/>
</dbReference>
<feature type="region of interest" description="Disordered" evidence="4">
    <location>
        <begin position="544"/>
        <end position="563"/>
    </location>
</feature>
<gene>
    <name evidence="6" type="ORF">CROQUDRAFT_133898</name>
</gene>
<feature type="region of interest" description="Disordered" evidence="4">
    <location>
        <begin position="156"/>
        <end position="227"/>
    </location>
</feature>
<feature type="repeat" description="WD" evidence="3">
    <location>
        <begin position="850"/>
        <end position="889"/>
    </location>
</feature>
<dbReference type="GO" id="GO:0043130">
    <property type="term" value="F:ubiquitin binding"/>
    <property type="evidence" value="ECO:0007669"/>
    <property type="project" value="TreeGrafter"/>
</dbReference>
<feature type="compositionally biased region" description="Low complexity" evidence="4">
    <location>
        <begin position="210"/>
        <end position="225"/>
    </location>
</feature>
<keyword evidence="2" id="KW-0677">Repeat</keyword>
<dbReference type="Pfam" id="PF00400">
    <property type="entry name" value="WD40"/>
    <property type="match status" value="5"/>
</dbReference>
<keyword evidence="1 3" id="KW-0853">WD repeat</keyword>
<feature type="region of interest" description="Disordered" evidence="4">
    <location>
        <begin position="1"/>
        <end position="45"/>
    </location>
</feature>
<keyword evidence="7" id="KW-1185">Reference proteome</keyword>
<dbReference type="EMBL" id="MU167281">
    <property type="protein sequence ID" value="KAG0145192.1"/>
    <property type="molecule type" value="Genomic_DNA"/>
</dbReference>
<reference evidence="6" key="1">
    <citation type="submission" date="2013-11" db="EMBL/GenBank/DDBJ databases">
        <title>Genome sequence of the fusiform rust pathogen reveals effectors for host alternation and coevolution with pine.</title>
        <authorList>
            <consortium name="DOE Joint Genome Institute"/>
            <person name="Smith K."/>
            <person name="Pendleton A."/>
            <person name="Kubisiak T."/>
            <person name="Anderson C."/>
            <person name="Salamov A."/>
            <person name="Aerts A."/>
            <person name="Riley R."/>
            <person name="Clum A."/>
            <person name="Lindquist E."/>
            <person name="Ence D."/>
            <person name="Campbell M."/>
            <person name="Kronenberg Z."/>
            <person name="Feau N."/>
            <person name="Dhillon B."/>
            <person name="Hamelin R."/>
            <person name="Burleigh J."/>
            <person name="Smith J."/>
            <person name="Yandell M."/>
            <person name="Nelson C."/>
            <person name="Grigoriev I."/>
            <person name="Davis J."/>
        </authorList>
    </citation>
    <scope>NUCLEOTIDE SEQUENCE</scope>
    <source>
        <strain evidence="6">G11</strain>
    </source>
</reference>
<dbReference type="InterPro" id="IPR036047">
    <property type="entry name" value="F-box-like_dom_sf"/>
</dbReference>
<feature type="repeat" description="WD" evidence="3">
    <location>
        <begin position="808"/>
        <end position="849"/>
    </location>
</feature>
<dbReference type="Proteomes" id="UP000886653">
    <property type="component" value="Unassembled WGS sequence"/>
</dbReference>
<evidence type="ECO:0000259" key="5">
    <source>
        <dbReference type="PROSITE" id="PS50181"/>
    </source>
</evidence>
<evidence type="ECO:0000256" key="2">
    <source>
        <dbReference type="ARBA" id="ARBA00022737"/>
    </source>
</evidence>
<organism evidence="6 7">
    <name type="scientific">Cronartium quercuum f. sp. fusiforme G11</name>
    <dbReference type="NCBI Taxonomy" id="708437"/>
    <lineage>
        <taxon>Eukaryota</taxon>
        <taxon>Fungi</taxon>
        <taxon>Dikarya</taxon>
        <taxon>Basidiomycota</taxon>
        <taxon>Pucciniomycotina</taxon>
        <taxon>Pucciniomycetes</taxon>
        <taxon>Pucciniales</taxon>
        <taxon>Coleosporiaceae</taxon>
        <taxon>Cronartium</taxon>
    </lineage>
</organism>
<dbReference type="Gene3D" id="2.130.10.10">
    <property type="entry name" value="YVTN repeat-like/Quinoprotein amine dehydrogenase"/>
    <property type="match status" value="1"/>
</dbReference>
<dbReference type="CDD" id="cd00200">
    <property type="entry name" value="WD40"/>
    <property type="match status" value="1"/>
</dbReference>
<dbReference type="InterPro" id="IPR001680">
    <property type="entry name" value="WD40_rpt"/>
</dbReference>
<dbReference type="FunFam" id="2.130.10.10:FF:001079">
    <property type="entry name" value="Cell division control protein 4"/>
    <property type="match status" value="1"/>
</dbReference>
<feature type="compositionally biased region" description="Gly residues" evidence="4">
    <location>
        <begin position="1031"/>
        <end position="1041"/>
    </location>
</feature>
<feature type="repeat" description="WD" evidence="3">
    <location>
        <begin position="641"/>
        <end position="680"/>
    </location>
</feature>
<dbReference type="InterPro" id="IPR019775">
    <property type="entry name" value="WD40_repeat_CS"/>
</dbReference>
<feature type="region of interest" description="Disordered" evidence="4">
    <location>
        <begin position="1016"/>
        <end position="1053"/>
    </location>
</feature>
<dbReference type="GO" id="GO:0043161">
    <property type="term" value="P:proteasome-mediated ubiquitin-dependent protein catabolic process"/>
    <property type="evidence" value="ECO:0007669"/>
    <property type="project" value="TreeGrafter"/>
</dbReference>
<evidence type="ECO:0000313" key="7">
    <source>
        <dbReference type="Proteomes" id="UP000886653"/>
    </source>
</evidence>
<proteinExistence type="predicted"/>
<dbReference type="InterPro" id="IPR036322">
    <property type="entry name" value="WD40_repeat_dom_sf"/>
</dbReference>
<comment type="caution">
    <text evidence="6">The sequence shown here is derived from an EMBL/GenBank/DDBJ whole genome shotgun (WGS) entry which is preliminary data.</text>
</comment>
<feature type="compositionally biased region" description="Low complexity" evidence="4">
    <location>
        <begin position="1042"/>
        <end position="1053"/>
    </location>
</feature>
<dbReference type="InterPro" id="IPR015943">
    <property type="entry name" value="WD40/YVTN_repeat-like_dom_sf"/>
</dbReference>
<feature type="repeat" description="WD" evidence="3">
    <location>
        <begin position="709"/>
        <end position="738"/>
    </location>
</feature>
<dbReference type="Pfam" id="PF12937">
    <property type="entry name" value="F-box-like"/>
    <property type="match status" value="1"/>
</dbReference>
<dbReference type="InterPro" id="IPR020472">
    <property type="entry name" value="WD40_PAC1"/>
</dbReference>
<feature type="compositionally biased region" description="Low complexity" evidence="4">
    <location>
        <begin position="164"/>
        <end position="176"/>
    </location>
</feature>
<dbReference type="PROSITE" id="PS00678">
    <property type="entry name" value="WD_REPEATS_1"/>
    <property type="match status" value="3"/>
</dbReference>
<sequence>MSTLQPQSQSQSQHQPQHQPQSIITTTHPIQSPSTSSHQISSTQTEFEIPPGHVAFHLSPAIQKTVVTTTTFTTLNFPPVLLPRPTTPPTLPESEAHSHRGWSGRARWPVNQYSNLPSSSDLRLDPKIYPLSKAPVPSDWTVRGLSVPLHDGSYARFNPGRPLPSASPSASNSTSTKPISKHKPKQSPSSLDSCRIHTESSRKRLSLSHPGSLSVIAPSSSSALPPRKKVRLNDLEDQVEHQTLMNPEHAGSSTSLSPACPSKSQSSTHPISGLLSPLPTGFDQAVHESIHDPPLDQPIPAHPLQAANAQPALSTITSLPNLISEFAQLPAQLQQYTLFNLLRTSPVPVLQFVQSLVAPALRRDFVSDLPPELAALVLRRLDGQSLCRASCVSRTWHSLIETSPAIWKYRLMAEGLWVGDGSETVEAEECQLIEEGVPRSEAFQFTRLWNDGVWRAPEHARRTRAEDGGSLGRRTASFGGREGGPGPGLRGGRLGLARSPTATMQTDGLVPASPASEPRRREPRTLASNSTWLTRTPRLPTSPYPLSSPLSPPEGQCSHHLGPTVSRSQTAILNKYKLLYRKRHLTRQNWKNKEPRRITFPGHGLNVVTCLQFDWDKLVAASDDEAIHSYELRTGRRLMSFVGHKGGVWALQYVANVLVTGSTDRTVRVWDMATGRNTHVFSGHTSTVRCLQIVEPVNINPDADGPPVWEPAFPLIVTGSRDHTLKVWKLPSTDDEEYLPGPLLGSPSVDEGELAAATATNPFHLFSLRGHTHAVRALAAAGRTVVSGSYDTTVRVWDLMTGECKHEMRGHCQKVYSVVIDRLRARCASGSMDNTVRLWDLKTGTTLAVMEDHNSLVGLLGFSHTKIVSAAADSTLRIWDPSTGAPLAELRGHLGAITCFKHDEGRVVSGSDGTLKLWDASDGTLIRELCSGYSAVWQVSFDERFAVVAVQRGTVSEYEVLDFGRTDGRTDEEDENRMRALTLGQSSRGRTGLGKAWRLTTDAQRAAAVEAVAVEEMDEGAVESWSSSESGEGGGDSGGGVESSSEDSGWGLW</sequence>
<dbReference type="Gene3D" id="1.20.1280.50">
    <property type="match status" value="1"/>
</dbReference>
<dbReference type="PANTHER" id="PTHR19849">
    <property type="entry name" value="PHOSPHOLIPASE A-2-ACTIVATING PROTEIN"/>
    <property type="match status" value="1"/>
</dbReference>
<dbReference type="PROSITE" id="PS50294">
    <property type="entry name" value="WD_REPEATS_REGION"/>
    <property type="match status" value="4"/>
</dbReference>
<dbReference type="PROSITE" id="PS50181">
    <property type="entry name" value="FBOX"/>
    <property type="match status" value="1"/>
</dbReference>
<dbReference type="AlphaFoldDB" id="A0A9P6TAG7"/>
<evidence type="ECO:0000313" key="6">
    <source>
        <dbReference type="EMBL" id="KAG0145192.1"/>
    </source>
</evidence>
<accession>A0A9P6TAG7</accession>
<dbReference type="InterPro" id="IPR001810">
    <property type="entry name" value="F-box_dom"/>
</dbReference>
<evidence type="ECO:0000256" key="3">
    <source>
        <dbReference type="PROSITE-ProRule" id="PRU00221"/>
    </source>
</evidence>
<dbReference type="SMART" id="SM00320">
    <property type="entry name" value="WD40"/>
    <property type="match status" value="7"/>
</dbReference>
<feature type="domain" description="F-box" evidence="5">
    <location>
        <begin position="363"/>
        <end position="410"/>
    </location>
</feature>
<dbReference type="GO" id="GO:0010992">
    <property type="term" value="P:ubiquitin recycling"/>
    <property type="evidence" value="ECO:0007669"/>
    <property type="project" value="TreeGrafter"/>
</dbReference>